<dbReference type="PANTHER" id="PTHR23514:SF13">
    <property type="entry name" value="INNER MEMBRANE PROTEIN YBJJ"/>
    <property type="match status" value="1"/>
</dbReference>
<organism evidence="6 7">
    <name type="scientific">Kribbella orskensis</name>
    <dbReference type="NCBI Taxonomy" id="2512216"/>
    <lineage>
        <taxon>Bacteria</taxon>
        <taxon>Bacillati</taxon>
        <taxon>Actinomycetota</taxon>
        <taxon>Actinomycetes</taxon>
        <taxon>Propionibacteriales</taxon>
        <taxon>Kribbellaceae</taxon>
        <taxon>Kribbella</taxon>
    </lineage>
</organism>
<keyword evidence="4 5" id="KW-0472">Membrane</keyword>
<comment type="caution">
    <text evidence="6">The sequence shown here is derived from an EMBL/GenBank/DDBJ whole genome shotgun (WGS) entry which is preliminary data.</text>
</comment>
<reference evidence="6 7" key="1">
    <citation type="journal article" date="2015" name="Stand. Genomic Sci.">
        <title>Genomic Encyclopedia of Bacterial and Archaeal Type Strains, Phase III: the genomes of soil and plant-associated and newly described type strains.</title>
        <authorList>
            <person name="Whitman W.B."/>
            <person name="Woyke T."/>
            <person name="Klenk H.P."/>
            <person name="Zhou Y."/>
            <person name="Lilburn T.G."/>
            <person name="Beck B.J."/>
            <person name="De Vos P."/>
            <person name="Vandamme P."/>
            <person name="Eisen J.A."/>
            <person name="Garrity G."/>
            <person name="Hugenholtz P."/>
            <person name="Kyrpides N.C."/>
        </authorList>
    </citation>
    <scope>NUCLEOTIDE SEQUENCE [LARGE SCALE GENOMIC DNA]</scope>
    <source>
        <strain evidence="6 7">VKM Ac-2538</strain>
    </source>
</reference>
<name>A0ABY2B8Q3_9ACTN</name>
<keyword evidence="3 5" id="KW-1133">Transmembrane helix</keyword>
<protein>
    <submittedName>
        <fullName evidence="6">MFS family arabinose efflux permease</fullName>
    </submittedName>
</protein>
<feature type="transmembrane region" description="Helical" evidence="5">
    <location>
        <begin position="296"/>
        <end position="318"/>
    </location>
</feature>
<dbReference type="Proteomes" id="UP000295818">
    <property type="component" value="Unassembled WGS sequence"/>
</dbReference>
<dbReference type="RefSeq" id="WP_132195818.1">
    <property type="nucleotide sequence ID" value="NZ_SLWM01000028.1"/>
</dbReference>
<dbReference type="InterPro" id="IPR051788">
    <property type="entry name" value="MFS_Transporter"/>
</dbReference>
<feature type="transmembrane region" description="Helical" evidence="5">
    <location>
        <begin position="330"/>
        <end position="352"/>
    </location>
</feature>
<dbReference type="InterPro" id="IPR036259">
    <property type="entry name" value="MFS_trans_sf"/>
</dbReference>
<accession>A0ABY2B8Q3</accession>
<evidence type="ECO:0000313" key="7">
    <source>
        <dbReference type="Proteomes" id="UP000295818"/>
    </source>
</evidence>
<feature type="transmembrane region" description="Helical" evidence="5">
    <location>
        <begin position="39"/>
        <end position="57"/>
    </location>
</feature>
<feature type="transmembrane region" description="Helical" evidence="5">
    <location>
        <begin position="358"/>
        <end position="380"/>
    </location>
</feature>
<evidence type="ECO:0000256" key="1">
    <source>
        <dbReference type="ARBA" id="ARBA00004141"/>
    </source>
</evidence>
<evidence type="ECO:0000313" key="6">
    <source>
        <dbReference type="EMBL" id="TCO11916.1"/>
    </source>
</evidence>
<dbReference type="PANTHER" id="PTHR23514">
    <property type="entry name" value="BYPASS OF STOP CODON PROTEIN 6"/>
    <property type="match status" value="1"/>
</dbReference>
<keyword evidence="7" id="KW-1185">Reference proteome</keyword>
<feature type="transmembrane region" description="Helical" evidence="5">
    <location>
        <begin position="229"/>
        <end position="253"/>
    </location>
</feature>
<dbReference type="CDD" id="cd17393">
    <property type="entry name" value="MFS_MosC_like"/>
    <property type="match status" value="1"/>
</dbReference>
<gene>
    <name evidence="6" type="ORF">EV644_12836</name>
</gene>
<keyword evidence="2 5" id="KW-0812">Transmembrane</keyword>
<feature type="transmembrane region" description="Helical" evidence="5">
    <location>
        <begin position="265"/>
        <end position="284"/>
    </location>
</feature>
<feature type="transmembrane region" description="Helical" evidence="5">
    <location>
        <begin position="197"/>
        <end position="217"/>
    </location>
</feature>
<feature type="transmembrane region" description="Helical" evidence="5">
    <location>
        <begin position="134"/>
        <end position="152"/>
    </location>
</feature>
<comment type="subcellular location">
    <subcellularLocation>
        <location evidence="1">Membrane</location>
        <topology evidence="1">Multi-pass membrane protein</topology>
    </subcellularLocation>
</comment>
<proteinExistence type="predicted"/>
<dbReference type="EMBL" id="SLWM01000028">
    <property type="protein sequence ID" value="TCO11916.1"/>
    <property type="molecule type" value="Genomic_DNA"/>
</dbReference>
<evidence type="ECO:0000256" key="4">
    <source>
        <dbReference type="ARBA" id="ARBA00023136"/>
    </source>
</evidence>
<evidence type="ECO:0000256" key="3">
    <source>
        <dbReference type="ARBA" id="ARBA00022989"/>
    </source>
</evidence>
<sequence>MGARGRTAGCYGVTGVLNALWGATLPATDARLDLGAGRLGGLLMALAVGALVAMPVAGRLADRWTGQRLLRWTMPSASLALALTALAPSAGVLTVSAVVLGMLSGALNVALSLQAVGVERATGRPVMATMHGTWTLGAVFGGALVTAGLHVGVDVQPLLLTGAAVLFSTTLTLSRKLHPVPGPEPVCEPAQPEPRRVGLVVGLGVVGASAFLTEGAATDWAGVHATRVLGATPAVGSLVYTAFFVAMTVVRFAGDPVRARLGPALTIRIAGGTATAGYGLVLLAGATQTPRVGTAIVGWVLAGAGMAVVWPVVVSALGTSGASARRLSTVTTISYGGGLVGPALIGSVAGRAGLPTALLIPAALAVLVAAAASAVLNQCLASGETERRTPTMRST</sequence>
<dbReference type="SUPFAM" id="SSF103473">
    <property type="entry name" value="MFS general substrate transporter"/>
    <property type="match status" value="1"/>
</dbReference>
<dbReference type="Gene3D" id="1.20.1250.20">
    <property type="entry name" value="MFS general substrate transporter like domains"/>
    <property type="match status" value="2"/>
</dbReference>
<evidence type="ECO:0000256" key="5">
    <source>
        <dbReference type="SAM" id="Phobius"/>
    </source>
</evidence>
<evidence type="ECO:0000256" key="2">
    <source>
        <dbReference type="ARBA" id="ARBA00022692"/>
    </source>
</evidence>